<feature type="domain" description="tRNA/rRNA methyltransferase SpoU type" evidence="6">
    <location>
        <begin position="114"/>
        <end position="262"/>
    </location>
</feature>
<dbReference type="Proteomes" id="UP000722791">
    <property type="component" value="Unassembled WGS sequence"/>
</dbReference>
<keyword evidence="5" id="KW-0819">tRNA processing</keyword>
<dbReference type="GO" id="GO:0008173">
    <property type="term" value="F:RNA methyltransferase activity"/>
    <property type="evidence" value="ECO:0007669"/>
    <property type="project" value="InterPro"/>
</dbReference>
<dbReference type="InterPro" id="IPR016914">
    <property type="entry name" value="TrmL"/>
</dbReference>
<evidence type="ECO:0000256" key="3">
    <source>
        <dbReference type="ARBA" id="ARBA00022679"/>
    </source>
</evidence>
<name>A0A8J4CL46_9CHLO</name>
<dbReference type="Pfam" id="PF00588">
    <property type="entry name" value="SpoU_methylase"/>
    <property type="match status" value="1"/>
</dbReference>
<dbReference type="PANTHER" id="PTHR42971:SF1">
    <property type="entry name" value="TRNA (CYTIDINE(34)-2'-O)-METHYLTRANSFERASE"/>
    <property type="match status" value="1"/>
</dbReference>
<dbReference type="AlphaFoldDB" id="A0A8J4CL46"/>
<keyword evidence="1" id="KW-0963">Cytoplasm</keyword>
<dbReference type="EMBL" id="BNCP01000027">
    <property type="protein sequence ID" value="GIL83823.1"/>
    <property type="molecule type" value="Genomic_DNA"/>
</dbReference>
<evidence type="ECO:0000256" key="2">
    <source>
        <dbReference type="ARBA" id="ARBA00022603"/>
    </source>
</evidence>
<evidence type="ECO:0000313" key="7">
    <source>
        <dbReference type="EMBL" id="GIL83823.1"/>
    </source>
</evidence>
<evidence type="ECO:0000256" key="1">
    <source>
        <dbReference type="ARBA" id="ARBA00022490"/>
    </source>
</evidence>
<evidence type="ECO:0000313" key="9">
    <source>
        <dbReference type="Proteomes" id="UP000747110"/>
    </source>
</evidence>
<dbReference type="PANTHER" id="PTHR42971">
    <property type="entry name" value="TRNA (CYTIDINE(34)-2'-O)-METHYLTRANSFERASE"/>
    <property type="match status" value="1"/>
</dbReference>
<gene>
    <name evidence="7" type="ORF">Vretifemale_12555</name>
    <name evidence="8" type="ORF">Vretimale_10587</name>
</gene>
<organism evidence="7 9">
    <name type="scientific">Volvox reticuliferus</name>
    <dbReference type="NCBI Taxonomy" id="1737510"/>
    <lineage>
        <taxon>Eukaryota</taxon>
        <taxon>Viridiplantae</taxon>
        <taxon>Chlorophyta</taxon>
        <taxon>core chlorophytes</taxon>
        <taxon>Chlorophyceae</taxon>
        <taxon>CS clade</taxon>
        <taxon>Chlamydomonadales</taxon>
        <taxon>Volvocaceae</taxon>
        <taxon>Volvox</taxon>
    </lineage>
</organism>
<dbReference type="EMBL" id="BNCQ01000020">
    <property type="protein sequence ID" value="GIM06222.1"/>
    <property type="molecule type" value="Genomic_DNA"/>
</dbReference>
<keyword evidence="3" id="KW-0808">Transferase</keyword>
<dbReference type="InterPro" id="IPR029026">
    <property type="entry name" value="tRNA_m1G_MTases_N"/>
</dbReference>
<evidence type="ECO:0000259" key="6">
    <source>
        <dbReference type="Pfam" id="PF00588"/>
    </source>
</evidence>
<dbReference type="CDD" id="cd18094">
    <property type="entry name" value="SpoU-like_TrmL"/>
    <property type="match status" value="1"/>
</dbReference>
<reference evidence="7" key="1">
    <citation type="journal article" date="2021" name="Proc. Natl. Acad. Sci. U.S.A.">
        <title>Three genomes in the algal genus Volvox reveal the fate of a haploid sex-determining region after a transition to homothallism.</title>
        <authorList>
            <person name="Yamamoto K."/>
            <person name="Hamaji T."/>
            <person name="Kawai-Toyooka H."/>
            <person name="Matsuzaki R."/>
            <person name="Takahashi F."/>
            <person name="Nishimura Y."/>
            <person name="Kawachi M."/>
            <person name="Noguchi H."/>
            <person name="Minakuchi Y."/>
            <person name="Umen J.G."/>
            <person name="Toyoda A."/>
            <person name="Nozaki H."/>
        </authorList>
    </citation>
    <scope>NUCLEOTIDE SEQUENCE</scope>
    <source>
        <strain evidence="8">NIES-3785</strain>
        <strain evidence="7">NIES-3786</strain>
    </source>
</reference>
<evidence type="ECO:0000313" key="8">
    <source>
        <dbReference type="EMBL" id="GIM06222.1"/>
    </source>
</evidence>
<dbReference type="GO" id="GO:0002130">
    <property type="term" value="P:wobble position ribose methylation"/>
    <property type="evidence" value="ECO:0007669"/>
    <property type="project" value="TreeGrafter"/>
</dbReference>
<evidence type="ECO:0000256" key="5">
    <source>
        <dbReference type="ARBA" id="ARBA00022694"/>
    </source>
</evidence>
<comment type="caution">
    <text evidence="7">The sequence shown here is derived from an EMBL/GenBank/DDBJ whole genome shotgun (WGS) entry which is preliminary data.</text>
</comment>
<accession>A0A8J4CL46</accession>
<protein>
    <recommendedName>
        <fullName evidence="6">tRNA/rRNA methyltransferase SpoU type domain-containing protein</fullName>
    </recommendedName>
</protein>
<dbReference type="HAMAP" id="MF_01885">
    <property type="entry name" value="tRNA_methyltr_TrmL"/>
    <property type="match status" value="1"/>
</dbReference>
<dbReference type="Proteomes" id="UP000747110">
    <property type="component" value="Unassembled WGS sequence"/>
</dbReference>
<proteinExistence type="inferred from homology"/>
<sequence>MSRCYRLIKNCAEGTLAPRRLGATSCLSIPPVCRRIERTSPVSNSAHLGIGPGQAGLHHNAIAPHLTYRPLSHHLPAMCGVTAVTTVPSDAATMADVTTTPALSVRQSWHRPDVAVVLVHPQIPQNTGNVARTCAATAAPLHLVGPLGFELDDRKLKRAGLDYWDSVTMSTHSTWGDFFAFFCKLPNPKRLVAFTVYGESYYAGPEFTYQPGDWLVFGAETSGLPPQAHDDVAASGGCLVKIPIRDIHVRSINLSVAVGVGLFEAIRQLDANTETGHAVTARRSPTLEEIAATHRDGKPLGPKAGPMLSHGSLAEKRYHLDV</sequence>
<keyword evidence="4" id="KW-0949">S-adenosyl-L-methionine</keyword>
<dbReference type="InterPro" id="IPR029028">
    <property type="entry name" value="Alpha/beta_knot_MTases"/>
</dbReference>
<evidence type="ECO:0000256" key="4">
    <source>
        <dbReference type="ARBA" id="ARBA00022691"/>
    </source>
</evidence>
<dbReference type="OrthoDB" id="5580682at2759"/>
<dbReference type="Gene3D" id="3.40.1280.10">
    <property type="match status" value="1"/>
</dbReference>
<dbReference type="InterPro" id="IPR001537">
    <property type="entry name" value="SpoU_MeTrfase"/>
</dbReference>
<dbReference type="GO" id="GO:0003723">
    <property type="term" value="F:RNA binding"/>
    <property type="evidence" value="ECO:0007669"/>
    <property type="project" value="InterPro"/>
</dbReference>
<keyword evidence="2" id="KW-0489">Methyltransferase</keyword>
<keyword evidence="9" id="KW-1185">Reference proteome</keyword>
<dbReference type="SUPFAM" id="SSF75217">
    <property type="entry name" value="alpha/beta knot"/>
    <property type="match status" value="1"/>
</dbReference>